<feature type="transmembrane region" description="Helical" evidence="1">
    <location>
        <begin position="186"/>
        <end position="209"/>
    </location>
</feature>
<evidence type="ECO:0000313" key="2">
    <source>
        <dbReference type="EMBL" id="KAK9918834.1"/>
    </source>
</evidence>
<keyword evidence="1" id="KW-0472">Membrane</keyword>
<keyword evidence="1" id="KW-1133">Transmembrane helix</keyword>
<dbReference type="EMBL" id="JALJOT010000001">
    <property type="protein sequence ID" value="KAK9918834.1"/>
    <property type="molecule type" value="Genomic_DNA"/>
</dbReference>
<gene>
    <name evidence="2" type="ORF">WJX75_007363</name>
</gene>
<comment type="caution">
    <text evidence="2">The sequence shown here is derived from an EMBL/GenBank/DDBJ whole genome shotgun (WGS) entry which is preliminary data.</text>
</comment>
<sequence length="230" mass="26173">MRRADARGSGQRSWLAFEDEEMEGAFWAYWEDSSRPIAVLLSFLMAVTWPVGLYNTLRYCRWSMAACVAVGSIQAACAVEHATFQWLLLTRWRNRRLQETAKAWVIFTNLVVCMLLAMLVRDMDEVPGVTHSAAYMVHGWQIFFLQPTVTTCFHLHLLNALAYAMVEVHLGVNAGWTHVLRGGLRHLFRLMVVFAVLPFVASAGCEVMLRRRFLQKHTLTTRLAASPAAR</sequence>
<organism evidence="2 3">
    <name type="scientific">Coccomyxa subellipsoidea</name>
    <dbReference type="NCBI Taxonomy" id="248742"/>
    <lineage>
        <taxon>Eukaryota</taxon>
        <taxon>Viridiplantae</taxon>
        <taxon>Chlorophyta</taxon>
        <taxon>core chlorophytes</taxon>
        <taxon>Trebouxiophyceae</taxon>
        <taxon>Trebouxiophyceae incertae sedis</taxon>
        <taxon>Coccomyxaceae</taxon>
        <taxon>Coccomyxa</taxon>
    </lineage>
</organism>
<feature type="transmembrane region" description="Helical" evidence="1">
    <location>
        <begin position="101"/>
        <end position="121"/>
    </location>
</feature>
<dbReference type="Proteomes" id="UP001491310">
    <property type="component" value="Unassembled WGS sequence"/>
</dbReference>
<name>A0ABR2Z3R2_9CHLO</name>
<feature type="transmembrane region" description="Helical" evidence="1">
    <location>
        <begin position="37"/>
        <end position="57"/>
    </location>
</feature>
<keyword evidence="3" id="KW-1185">Reference proteome</keyword>
<reference evidence="2 3" key="1">
    <citation type="journal article" date="2024" name="Nat. Commun.">
        <title>Phylogenomics reveals the evolutionary origins of lichenization in chlorophyte algae.</title>
        <authorList>
            <person name="Puginier C."/>
            <person name="Libourel C."/>
            <person name="Otte J."/>
            <person name="Skaloud P."/>
            <person name="Haon M."/>
            <person name="Grisel S."/>
            <person name="Petersen M."/>
            <person name="Berrin J.G."/>
            <person name="Delaux P.M."/>
            <person name="Dal Grande F."/>
            <person name="Keller J."/>
        </authorList>
    </citation>
    <scope>NUCLEOTIDE SEQUENCE [LARGE SCALE GENOMIC DNA]</scope>
    <source>
        <strain evidence="2 3">SAG 216-7</strain>
    </source>
</reference>
<evidence type="ECO:0000256" key="1">
    <source>
        <dbReference type="SAM" id="Phobius"/>
    </source>
</evidence>
<evidence type="ECO:0000313" key="3">
    <source>
        <dbReference type="Proteomes" id="UP001491310"/>
    </source>
</evidence>
<proteinExistence type="predicted"/>
<accession>A0ABR2Z3R2</accession>
<protein>
    <submittedName>
        <fullName evidence="2">Uncharacterized protein</fullName>
    </submittedName>
</protein>
<keyword evidence="1" id="KW-0812">Transmembrane</keyword>